<dbReference type="FunCoup" id="B3M5E6">
    <property type="interactions" value="65"/>
</dbReference>
<dbReference type="Gene3D" id="2.60.40.10">
    <property type="entry name" value="Immunoglobulins"/>
    <property type="match status" value="2"/>
</dbReference>
<dbReference type="FunFam" id="2.60.40.10:FF:001606">
    <property type="entry name" value="uncharacterized protein LOC108091111"/>
    <property type="match status" value="1"/>
</dbReference>
<dbReference type="SMART" id="SM00406">
    <property type="entry name" value="IGv"/>
    <property type="match status" value="2"/>
</dbReference>
<dbReference type="SMART" id="SM00409">
    <property type="entry name" value="IG"/>
    <property type="match status" value="2"/>
</dbReference>
<dbReference type="PANTHER" id="PTHR23279:SF12">
    <property type="entry name" value="DEFECTIVE PROBOSCIS EXTENSION RESPONSE 14, ISOFORM A-RELATED"/>
    <property type="match status" value="1"/>
</dbReference>
<dbReference type="InterPro" id="IPR013783">
    <property type="entry name" value="Ig-like_fold"/>
</dbReference>
<feature type="domain" description="Ig-like" evidence="2">
    <location>
        <begin position="292"/>
        <end position="396"/>
    </location>
</feature>
<dbReference type="STRING" id="7217.B3M5E6"/>
<dbReference type="OrthoDB" id="6354602at2759"/>
<evidence type="ECO:0000313" key="3">
    <source>
        <dbReference type="EMBL" id="EDV39556.2"/>
    </source>
</evidence>
<dbReference type="SMART" id="SM00408">
    <property type="entry name" value="IGc2"/>
    <property type="match status" value="2"/>
</dbReference>
<dbReference type="EMBL" id="CH902618">
    <property type="protein sequence ID" value="EDV39556.2"/>
    <property type="molecule type" value="Genomic_DNA"/>
</dbReference>
<protein>
    <recommendedName>
        <fullName evidence="2">Ig-like domain-containing protein</fullName>
    </recommendedName>
</protein>
<dbReference type="FunFam" id="2.60.40.10:FF:001278">
    <property type="entry name" value="Defective proboscis extension response"/>
    <property type="match status" value="1"/>
</dbReference>
<dbReference type="SMR" id="B3M5E6"/>
<feature type="compositionally biased region" description="Polar residues" evidence="1">
    <location>
        <begin position="17"/>
        <end position="31"/>
    </location>
</feature>
<name>B3M5E6_DROAN</name>
<accession>B3M5E6</accession>
<feature type="domain" description="Ig-like" evidence="2">
    <location>
        <begin position="404"/>
        <end position="502"/>
    </location>
</feature>
<dbReference type="Proteomes" id="UP000007801">
    <property type="component" value="Unassembled WGS sequence"/>
</dbReference>
<evidence type="ECO:0000313" key="4">
    <source>
        <dbReference type="Proteomes" id="UP000007801"/>
    </source>
</evidence>
<dbReference type="HOGENOM" id="CLU_447100_0_0_1"/>
<proteinExistence type="predicted"/>
<dbReference type="InParanoid" id="B3M5E6"/>
<dbReference type="InterPro" id="IPR007110">
    <property type="entry name" value="Ig-like_dom"/>
</dbReference>
<dbReference type="InterPro" id="IPR036179">
    <property type="entry name" value="Ig-like_dom_sf"/>
</dbReference>
<evidence type="ECO:0000256" key="1">
    <source>
        <dbReference type="SAM" id="MobiDB-lite"/>
    </source>
</evidence>
<dbReference type="CTD" id="38101"/>
<feature type="region of interest" description="Disordered" evidence="1">
    <location>
        <begin position="1"/>
        <end position="40"/>
    </location>
</feature>
<dbReference type="GeneID" id="6492959"/>
<dbReference type="InterPro" id="IPR013106">
    <property type="entry name" value="Ig_V-set"/>
</dbReference>
<reference evidence="3 4" key="1">
    <citation type="journal article" date="2007" name="Nature">
        <title>Evolution of genes and genomes on the Drosophila phylogeny.</title>
        <authorList>
            <consortium name="Drosophila 12 Genomes Consortium"/>
            <person name="Clark A.G."/>
            <person name="Eisen M.B."/>
            <person name="Smith D.R."/>
            <person name="Bergman C.M."/>
            <person name="Oliver B."/>
            <person name="Markow T.A."/>
            <person name="Kaufman T.C."/>
            <person name="Kellis M."/>
            <person name="Gelbart W."/>
            <person name="Iyer V.N."/>
            <person name="Pollard D.A."/>
            <person name="Sackton T.B."/>
            <person name="Larracuente A.M."/>
            <person name="Singh N.D."/>
            <person name="Abad J.P."/>
            <person name="Abt D.N."/>
            <person name="Adryan B."/>
            <person name="Aguade M."/>
            <person name="Akashi H."/>
            <person name="Anderson W.W."/>
            <person name="Aquadro C.F."/>
            <person name="Ardell D.H."/>
            <person name="Arguello R."/>
            <person name="Artieri C.G."/>
            <person name="Barbash D.A."/>
            <person name="Barker D."/>
            <person name="Barsanti P."/>
            <person name="Batterham P."/>
            <person name="Batzoglou S."/>
            <person name="Begun D."/>
            <person name="Bhutkar A."/>
            <person name="Blanco E."/>
            <person name="Bosak S.A."/>
            <person name="Bradley R.K."/>
            <person name="Brand A.D."/>
            <person name="Brent M.R."/>
            <person name="Brooks A.N."/>
            <person name="Brown R.H."/>
            <person name="Butlin R.K."/>
            <person name="Caggese C."/>
            <person name="Calvi B.R."/>
            <person name="Bernardo de Carvalho A."/>
            <person name="Caspi A."/>
            <person name="Castrezana S."/>
            <person name="Celniker S.E."/>
            <person name="Chang J.L."/>
            <person name="Chapple C."/>
            <person name="Chatterji S."/>
            <person name="Chinwalla A."/>
            <person name="Civetta A."/>
            <person name="Clifton S.W."/>
            <person name="Comeron J.M."/>
            <person name="Costello J.C."/>
            <person name="Coyne J.A."/>
            <person name="Daub J."/>
            <person name="David R.G."/>
            <person name="Delcher A.L."/>
            <person name="Delehaunty K."/>
            <person name="Do C.B."/>
            <person name="Ebling H."/>
            <person name="Edwards K."/>
            <person name="Eickbush T."/>
            <person name="Evans J.D."/>
            <person name="Filipski A."/>
            <person name="Findeiss S."/>
            <person name="Freyhult E."/>
            <person name="Fulton L."/>
            <person name="Fulton R."/>
            <person name="Garcia A.C."/>
            <person name="Gardiner A."/>
            <person name="Garfield D.A."/>
            <person name="Garvin B.E."/>
            <person name="Gibson G."/>
            <person name="Gilbert D."/>
            <person name="Gnerre S."/>
            <person name="Godfrey J."/>
            <person name="Good R."/>
            <person name="Gotea V."/>
            <person name="Gravely B."/>
            <person name="Greenberg A.J."/>
            <person name="Griffiths-Jones S."/>
            <person name="Gross S."/>
            <person name="Guigo R."/>
            <person name="Gustafson E.A."/>
            <person name="Haerty W."/>
            <person name="Hahn M.W."/>
            <person name="Halligan D.L."/>
            <person name="Halpern A.L."/>
            <person name="Halter G.M."/>
            <person name="Han M.V."/>
            <person name="Heger A."/>
            <person name="Hillier L."/>
            <person name="Hinrichs A.S."/>
            <person name="Holmes I."/>
            <person name="Hoskins R.A."/>
            <person name="Hubisz M.J."/>
            <person name="Hultmark D."/>
            <person name="Huntley M.A."/>
            <person name="Jaffe D.B."/>
            <person name="Jagadeeshan S."/>
            <person name="Jeck W.R."/>
            <person name="Johnson J."/>
            <person name="Jones C.D."/>
            <person name="Jordan W.C."/>
            <person name="Karpen G.H."/>
            <person name="Kataoka E."/>
            <person name="Keightley P.D."/>
            <person name="Kheradpour P."/>
            <person name="Kirkness E.F."/>
            <person name="Koerich L.B."/>
            <person name="Kristiansen K."/>
            <person name="Kudrna D."/>
            <person name="Kulathinal R.J."/>
            <person name="Kumar S."/>
            <person name="Kwok R."/>
            <person name="Lander E."/>
            <person name="Langley C.H."/>
            <person name="Lapoint R."/>
            <person name="Lazzaro B.P."/>
            <person name="Lee S.J."/>
            <person name="Levesque L."/>
            <person name="Li R."/>
            <person name="Lin C.F."/>
            <person name="Lin M.F."/>
            <person name="Lindblad-Toh K."/>
            <person name="Llopart A."/>
            <person name="Long M."/>
            <person name="Low L."/>
            <person name="Lozovsky E."/>
            <person name="Lu J."/>
            <person name="Luo M."/>
            <person name="Machado C.A."/>
            <person name="Makalowski W."/>
            <person name="Marzo M."/>
            <person name="Matsuda M."/>
            <person name="Matzkin L."/>
            <person name="McAllister B."/>
            <person name="McBride C.S."/>
            <person name="McKernan B."/>
            <person name="McKernan K."/>
            <person name="Mendez-Lago M."/>
            <person name="Minx P."/>
            <person name="Mollenhauer M.U."/>
            <person name="Montooth K."/>
            <person name="Mount S.M."/>
            <person name="Mu X."/>
            <person name="Myers E."/>
            <person name="Negre B."/>
            <person name="Newfeld S."/>
            <person name="Nielsen R."/>
            <person name="Noor M.A."/>
            <person name="O'Grady P."/>
            <person name="Pachter L."/>
            <person name="Papaceit M."/>
            <person name="Parisi M.J."/>
            <person name="Parisi M."/>
            <person name="Parts L."/>
            <person name="Pedersen J.S."/>
            <person name="Pesole G."/>
            <person name="Phillippy A.M."/>
            <person name="Ponting C.P."/>
            <person name="Pop M."/>
            <person name="Porcelli D."/>
            <person name="Powell J.R."/>
            <person name="Prohaska S."/>
            <person name="Pruitt K."/>
            <person name="Puig M."/>
            <person name="Quesneville H."/>
            <person name="Ram K.R."/>
            <person name="Rand D."/>
            <person name="Rasmussen M.D."/>
            <person name="Reed L.K."/>
            <person name="Reenan R."/>
            <person name="Reily A."/>
            <person name="Remington K.A."/>
            <person name="Rieger T.T."/>
            <person name="Ritchie M.G."/>
            <person name="Robin C."/>
            <person name="Rogers Y.H."/>
            <person name="Rohde C."/>
            <person name="Rozas J."/>
            <person name="Rubenfield M.J."/>
            <person name="Ruiz A."/>
            <person name="Russo S."/>
            <person name="Salzberg S.L."/>
            <person name="Sanchez-Gracia A."/>
            <person name="Saranga D.J."/>
            <person name="Sato H."/>
            <person name="Schaeffer S.W."/>
            <person name="Schatz M.C."/>
            <person name="Schlenke T."/>
            <person name="Schwartz R."/>
            <person name="Segarra C."/>
            <person name="Singh R.S."/>
            <person name="Sirot L."/>
            <person name="Sirota M."/>
            <person name="Sisneros N.B."/>
            <person name="Smith C.D."/>
            <person name="Smith T.F."/>
            <person name="Spieth J."/>
            <person name="Stage D.E."/>
            <person name="Stark A."/>
            <person name="Stephan W."/>
            <person name="Strausberg R.L."/>
            <person name="Strempel S."/>
            <person name="Sturgill D."/>
            <person name="Sutton G."/>
            <person name="Sutton G.G."/>
            <person name="Tao W."/>
            <person name="Teichmann S."/>
            <person name="Tobari Y.N."/>
            <person name="Tomimura Y."/>
            <person name="Tsolas J.M."/>
            <person name="Valente V.L."/>
            <person name="Venter E."/>
            <person name="Venter J.C."/>
            <person name="Vicario S."/>
            <person name="Vieira F.G."/>
            <person name="Vilella A.J."/>
            <person name="Villasante A."/>
            <person name="Walenz B."/>
            <person name="Wang J."/>
            <person name="Wasserman M."/>
            <person name="Watts T."/>
            <person name="Wilson D."/>
            <person name="Wilson R.K."/>
            <person name="Wing R.A."/>
            <person name="Wolfner M.F."/>
            <person name="Wong A."/>
            <person name="Wong G.K."/>
            <person name="Wu C.I."/>
            <person name="Wu G."/>
            <person name="Yamamoto D."/>
            <person name="Yang H.P."/>
            <person name="Yang S.P."/>
            <person name="Yorke J.A."/>
            <person name="Yoshida K."/>
            <person name="Zdobnov E."/>
            <person name="Zhang P."/>
            <person name="Zhang Y."/>
            <person name="Zimin A.V."/>
            <person name="Baldwin J."/>
            <person name="Abdouelleil A."/>
            <person name="Abdulkadir J."/>
            <person name="Abebe A."/>
            <person name="Abera B."/>
            <person name="Abreu J."/>
            <person name="Acer S.C."/>
            <person name="Aftuck L."/>
            <person name="Alexander A."/>
            <person name="An P."/>
            <person name="Anderson E."/>
            <person name="Anderson S."/>
            <person name="Arachi H."/>
            <person name="Azer M."/>
            <person name="Bachantsang P."/>
            <person name="Barry A."/>
            <person name="Bayul T."/>
            <person name="Berlin A."/>
            <person name="Bessette D."/>
            <person name="Bloom T."/>
            <person name="Blye J."/>
            <person name="Boguslavskiy L."/>
            <person name="Bonnet C."/>
            <person name="Boukhgalter B."/>
            <person name="Bourzgui I."/>
            <person name="Brown A."/>
            <person name="Cahill P."/>
            <person name="Channer S."/>
            <person name="Cheshatsang Y."/>
            <person name="Chuda L."/>
            <person name="Citroen M."/>
            <person name="Collymore A."/>
            <person name="Cooke P."/>
            <person name="Costello M."/>
            <person name="D'Aco K."/>
            <person name="Daza R."/>
            <person name="De Haan G."/>
            <person name="DeGray S."/>
            <person name="DeMaso C."/>
            <person name="Dhargay N."/>
            <person name="Dooley K."/>
            <person name="Dooley E."/>
            <person name="Doricent M."/>
            <person name="Dorje P."/>
            <person name="Dorjee K."/>
            <person name="Dupes A."/>
            <person name="Elong R."/>
            <person name="Falk J."/>
            <person name="Farina A."/>
            <person name="Faro S."/>
            <person name="Ferguson D."/>
            <person name="Fisher S."/>
            <person name="Foley C.D."/>
            <person name="Franke A."/>
            <person name="Friedrich D."/>
            <person name="Gadbois L."/>
            <person name="Gearin G."/>
            <person name="Gearin C.R."/>
            <person name="Giannoukos G."/>
            <person name="Goode T."/>
            <person name="Graham J."/>
            <person name="Grandbois E."/>
            <person name="Grewal S."/>
            <person name="Gyaltsen K."/>
            <person name="Hafez N."/>
            <person name="Hagos B."/>
            <person name="Hall J."/>
            <person name="Henson C."/>
            <person name="Hollinger A."/>
            <person name="Honan T."/>
            <person name="Huard M.D."/>
            <person name="Hughes L."/>
            <person name="Hurhula B."/>
            <person name="Husby M.E."/>
            <person name="Kamat A."/>
            <person name="Kanga B."/>
            <person name="Kashin S."/>
            <person name="Khazanovich D."/>
            <person name="Kisner P."/>
            <person name="Lance K."/>
            <person name="Lara M."/>
            <person name="Lee W."/>
            <person name="Lennon N."/>
            <person name="Letendre F."/>
            <person name="LeVine R."/>
            <person name="Lipovsky A."/>
            <person name="Liu X."/>
            <person name="Liu J."/>
            <person name="Liu S."/>
            <person name="Lokyitsang T."/>
            <person name="Lokyitsang Y."/>
            <person name="Lubonja R."/>
            <person name="Lui A."/>
            <person name="MacDonald P."/>
            <person name="Magnisalis V."/>
            <person name="Maru K."/>
            <person name="Matthews C."/>
            <person name="McCusker W."/>
            <person name="McDonough S."/>
            <person name="Mehta T."/>
            <person name="Meldrim J."/>
            <person name="Meneus L."/>
            <person name="Mihai O."/>
            <person name="Mihalev A."/>
            <person name="Mihova T."/>
            <person name="Mittelman R."/>
            <person name="Mlenga V."/>
            <person name="Montmayeur A."/>
            <person name="Mulrain L."/>
            <person name="Navidi A."/>
            <person name="Naylor J."/>
            <person name="Negash T."/>
            <person name="Nguyen T."/>
            <person name="Nguyen N."/>
            <person name="Nicol R."/>
            <person name="Norbu C."/>
            <person name="Norbu N."/>
            <person name="Novod N."/>
            <person name="O'Neill B."/>
            <person name="Osman S."/>
            <person name="Markiewicz E."/>
            <person name="Oyono O.L."/>
            <person name="Patti C."/>
            <person name="Phunkhang P."/>
            <person name="Pierre F."/>
            <person name="Priest M."/>
            <person name="Raghuraman S."/>
            <person name="Rege F."/>
            <person name="Reyes R."/>
            <person name="Rise C."/>
            <person name="Rogov P."/>
            <person name="Ross K."/>
            <person name="Ryan E."/>
            <person name="Settipalli S."/>
            <person name="Shea T."/>
            <person name="Sherpa N."/>
            <person name="Shi L."/>
            <person name="Shih D."/>
            <person name="Sparrow T."/>
            <person name="Spaulding J."/>
            <person name="Stalker J."/>
            <person name="Stange-Thomann N."/>
            <person name="Stavropoulos S."/>
            <person name="Stone C."/>
            <person name="Strader C."/>
            <person name="Tesfaye S."/>
            <person name="Thomson T."/>
            <person name="Thoulutsang Y."/>
            <person name="Thoulutsang D."/>
            <person name="Topham K."/>
            <person name="Topping I."/>
            <person name="Tsamla T."/>
            <person name="Vassiliev H."/>
            <person name="Vo A."/>
            <person name="Wangchuk T."/>
            <person name="Wangdi T."/>
            <person name="Weiand M."/>
            <person name="Wilkinson J."/>
            <person name="Wilson A."/>
            <person name="Yadav S."/>
            <person name="Young G."/>
            <person name="Yu Q."/>
            <person name="Zembek L."/>
            <person name="Zhong D."/>
            <person name="Zimmer A."/>
            <person name="Zwirko Z."/>
            <person name="Jaffe D.B."/>
            <person name="Alvarez P."/>
            <person name="Brockman W."/>
            <person name="Butler J."/>
            <person name="Chin C."/>
            <person name="Gnerre S."/>
            <person name="Grabherr M."/>
            <person name="Kleber M."/>
            <person name="Mauceli E."/>
            <person name="MacCallum I."/>
        </authorList>
    </citation>
    <scope>NUCLEOTIDE SEQUENCE [LARGE SCALE GENOMIC DNA]</scope>
    <source>
        <strain evidence="4">Tucson 14024-0371.13</strain>
    </source>
</reference>
<dbReference type="PANTHER" id="PTHR23279">
    <property type="entry name" value="DEFECTIVE PROBOSCIS EXTENSION RESPONSE DPR -RELATED"/>
    <property type="match status" value="1"/>
</dbReference>
<feature type="compositionally biased region" description="Basic and acidic residues" evidence="1">
    <location>
        <begin position="1"/>
        <end position="10"/>
    </location>
</feature>
<dbReference type="InterPro" id="IPR037448">
    <property type="entry name" value="Zig-8"/>
</dbReference>
<dbReference type="InterPro" id="IPR003599">
    <property type="entry name" value="Ig_sub"/>
</dbReference>
<dbReference type="Pfam" id="PF07686">
    <property type="entry name" value="V-set"/>
    <property type="match status" value="1"/>
</dbReference>
<dbReference type="GO" id="GO:0050808">
    <property type="term" value="P:synapse organization"/>
    <property type="evidence" value="ECO:0007669"/>
    <property type="project" value="EnsemblMetazoa"/>
</dbReference>
<dbReference type="CDD" id="cd00096">
    <property type="entry name" value="Ig"/>
    <property type="match status" value="1"/>
</dbReference>
<dbReference type="SUPFAM" id="SSF48726">
    <property type="entry name" value="Immunoglobulin"/>
    <property type="match status" value="2"/>
</dbReference>
<dbReference type="KEGG" id="dan:6492959"/>
<evidence type="ECO:0000259" key="2">
    <source>
        <dbReference type="PROSITE" id="PS50835"/>
    </source>
</evidence>
<organism evidence="3 4">
    <name type="scientific">Drosophila ananassae</name>
    <name type="common">Fruit fly</name>
    <dbReference type="NCBI Taxonomy" id="7217"/>
    <lineage>
        <taxon>Eukaryota</taxon>
        <taxon>Metazoa</taxon>
        <taxon>Ecdysozoa</taxon>
        <taxon>Arthropoda</taxon>
        <taxon>Hexapoda</taxon>
        <taxon>Insecta</taxon>
        <taxon>Pterygota</taxon>
        <taxon>Neoptera</taxon>
        <taxon>Endopterygota</taxon>
        <taxon>Diptera</taxon>
        <taxon>Brachycera</taxon>
        <taxon>Muscomorpha</taxon>
        <taxon>Ephydroidea</taxon>
        <taxon>Drosophilidae</taxon>
        <taxon>Drosophila</taxon>
        <taxon>Sophophora</taxon>
    </lineage>
</organism>
<dbReference type="eggNOG" id="KOG3510">
    <property type="taxonomic scope" value="Eukaryota"/>
</dbReference>
<feature type="region of interest" description="Disordered" evidence="1">
    <location>
        <begin position="223"/>
        <end position="244"/>
    </location>
</feature>
<gene>
    <name evidence="3" type="primary">Dana\GF10084</name>
    <name evidence="3" type="synonym">dana_GLEANR_10040</name>
    <name evidence="3" type="ORF">GF10084</name>
</gene>
<dbReference type="InterPro" id="IPR003598">
    <property type="entry name" value="Ig_sub2"/>
</dbReference>
<sequence length="551" mass="60705">MRLNEPAEKTRPRKNLTTKPNQSSSVLSGDSSPARRYHHRQHRQHIECSIRNLVGLVLLTATIMCSGFVRAKTIYDSVNRIPDLPPDAVTPKTPMRTTASVGSFASTATPTHTATPIVFSTLRNSYADATSQAIEEDSDSDSDSDADVDDYVIDESSTVAAAILEQGNPVKSQDLESLSLQSAASETVASKTSPEELLRKSSFQQLGSQKVNALVPATVATTHSEVPSHASAMAPTEPARNRSGVVRNSAVKVDGKHPISKGQKTDAPMLNYIFDTFSSANKHHHHDQRYGPHFEDVQRVGQITNLTVQAGSSIHLNCRISLLQDKTVSWVRHNTVEEDNALDLLTVGMHTYTGDKRYKMEFQYPNNWRLKITNVKKDDEAMYECQISTHPPRVIQINLHVNAPKVMIVDEVGDPLQEKYYEIDSTLQLSCVVRNVAMTSSVVLWKHAEDILNYDVTRGGVSVKTELMEDGANSTLSIAKISKTDSGNYTCSISEFQNFTIVVHILNGESFAELHHGGAGVVRTMRWQLVALQLLALLLLTTATSLRGKFS</sequence>
<keyword evidence="4" id="KW-1185">Reference proteome</keyword>
<dbReference type="PROSITE" id="PS50835">
    <property type="entry name" value="IG_LIKE"/>
    <property type="match status" value="2"/>
</dbReference>
<dbReference type="AlphaFoldDB" id="B3M5E6"/>
<dbReference type="GO" id="GO:0032589">
    <property type="term" value="C:neuron projection membrane"/>
    <property type="evidence" value="ECO:0007669"/>
    <property type="project" value="TreeGrafter"/>
</dbReference>